<reference evidence="2 3" key="2">
    <citation type="journal article" date="2016" name="Genome Announc.">
        <title>Complete Genome Sequence of the Highly Virulent Aeromonas schubertii Strain WL1483, Isolated from Diseased Snakehead Fish (Channa argus) in China.</title>
        <authorList>
            <person name="Liu L."/>
            <person name="Li N."/>
            <person name="Zhang D."/>
            <person name="Fu X."/>
            <person name="Shi C."/>
            <person name="Lin Q."/>
            <person name="Hao G."/>
        </authorList>
    </citation>
    <scope>NUCLEOTIDE SEQUENCE [LARGE SCALE GENOMIC DNA]</scope>
    <source>
        <strain evidence="2 3">WL1483</strain>
    </source>
</reference>
<evidence type="ECO:0000313" key="3">
    <source>
        <dbReference type="Proteomes" id="UP000058114"/>
    </source>
</evidence>
<dbReference type="EMBL" id="CP013067">
    <property type="protein sequence ID" value="ALP42849.1"/>
    <property type="molecule type" value="Genomic_DNA"/>
</dbReference>
<sequence>MLPGEQQQGIETETTSRLMRSKLRSQAEDPGQRLLIEDPGLFLSHEMAEIAATDEQGPAIEQRREMRGQPKGSALTHHQRHQRKVTQTVLQQGEQDLDGMLLPVRLFMADKAVVAGQLGKRLHIEHRGAKGRLKCTAIIGGERDTTQWHPVGRREDHHPCDSLSRQCRHPLRRQGAAIAIAGMRQQQRTGLPVRTLVQGKMGAKPAAQGLLLCRVEITGDCRRADLTHGRAPRGWLTKMIGEPRS</sequence>
<name>A0A0S2SM95_9GAMM</name>
<evidence type="ECO:0000313" key="2">
    <source>
        <dbReference type="EMBL" id="ALP42849.1"/>
    </source>
</evidence>
<reference evidence="3" key="1">
    <citation type="submission" date="2015-10" db="EMBL/GenBank/DDBJ databases">
        <title>Complete Genome Sequence of Aeromonas schubertii strain WL1483.</title>
        <authorList>
            <person name="Liu L."/>
        </authorList>
    </citation>
    <scope>NUCLEOTIDE SEQUENCE [LARGE SCALE GENOMIC DNA]</scope>
    <source>
        <strain evidence="3">WL1483</strain>
    </source>
</reference>
<feature type="compositionally biased region" description="Polar residues" evidence="1">
    <location>
        <begin position="1"/>
        <end position="18"/>
    </location>
</feature>
<proteinExistence type="predicted"/>
<dbReference type="Proteomes" id="UP000058114">
    <property type="component" value="Chromosome"/>
</dbReference>
<organism evidence="2 3">
    <name type="scientific">Aeromonas schubertii</name>
    <dbReference type="NCBI Taxonomy" id="652"/>
    <lineage>
        <taxon>Bacteria</taxon>
        <taxon>Pseudomonadati</taxon>
        <taxon>Pseudomonadota</taxon>
        <taxon>Gammaproteobacteria</taxon>
        <taxon>Aeromonadales</taxon>
        <taxon>Aeromonadaceae</taxon>
        <taxon>Aeromonas</taxon>
    </lineage>
</organism>
<dbReference type="AlphaFoldDB" id="A0A0S2SM95"/>
<evidence type="ECO:0000256" key="1">
    <source>
        <dbReference type="SAM" id="MobiDB-lite"/>
    </source>
</evidence>
<feature type="region of interest" description="Disordered" evidence="1">
    <location>
        <begin position="1"/>
        <end position="31"/>
    </location>
</feature>
<protein>
    <submittedName>
        <fullName evidence="2">Uncharacterized protein</fullName>
    </submittedName>
</protein>
<gene>
    <name evidence="2" type="ORF">WL1483_3430</name>
</gene>
<dbReference type="KEGG" id="asr:WL1483_3430"/>
<accession>A0A0S2SM95</accession>